<evidence type="ECO:0000256" key="6">
    <source>
        <dbReference type="ARBA" id="ARBA00022825"/>
    </source>
</evidence>
<dbReference type="CDD" id="cd18773">
    <property type="entry name" value="PDC1_HK_sensor"/>
    <property type="match status" value="1"/>
</dbReference>
<feature type="active site" description="Charge relay system" evidence="7">
    <location>
        <position position="561"/>
    </location>
</feature>
<dbReference type="GO" id="GO:0005576">
    <property type="term" value="C:extracellular region"/>
    <property type="evidence" value="ECO:0007669"/>
    <property type="project" value="UniProtKB-SubCell"/>
</dbReference>
<dbReference type="PROSITE" id="PS00136">
    <property type="entry name" value="SUBTILASE_ASP"/>
    <property type="match status" value="1"/>
</dbReference>
<dbReference type="InterPro" id="IPR015500">
    <property type="entry name" value="Peptidase_S8_subtilisin-rel"/>
</dbReference>
<comment type="caution">
    <text evidence="11">The sequence shown here is derived from an EMBL/GenBank/DDBJ whole genome shotgun (WGS) entry which is preliminary data.</text>
</comment>
<dbReference type="InterPro" id="IPR034084">
    <property type="entry name" value="Thermitase-like_dom"/>
</dbReference>
<feature type="active site" description="Charge relay system" evidence="7">
    <location>
        <position position="407"/>
    </location>
</feature>
<dbReference type="RefSeq" id="WP_096182192.1">
    <property type="nucleotide sequence ID" value="NZ_BDUF01000057.1"/>
</dbReference>
<organism evidence="11 12">
    <name type="scientific">Effusibacillus lacus</name>
    <dbReference type="NCBI Taxonomy" id="1348429"/>
    <lineage>
        <taxon>Bacteria</taxon>
        <taxon>Bacillati</taxon>
        <taxon>Bacillota</taxon>
        <taxon>Bacilli</taxon>
        <taxon>Bacillales</taxon>
        <taxon>Alicyclobacillaceae</taxon>
        <taxon>Effusibacillus</taxon>
    </lineage>
</organism>
<keyword evidence="3" id="KW-0964">Secreted</keyword>
<dbReference type="SUPFAM" id="SSF52743">
    <property type="entry name" value="Subtilisin-like"/>
    <property type="match status" value="1"/>
</dbReference>
<keyword evidence="5 7" id="KW-0378">Hydrolase</keyword>
<dbReference type="InterPro" id="IPR023827">
    <property type="entry name" value="Peptidase_S8_Asp-AS"/>
</dbReference>
<feature type="region of interest" description="Disordered" evidence="9">
    <location>
        <begin position="29"/>
        <end position="50"/>
    </location>
</feature>
<keyword evidence="4 7" id="KW-0645">Protease</keyword>
<evidence type="ECO:0000313" key="12">
    <source>
        <dbReference type="Proteomes" id="UP000217785"/>
    </source>
</evidence>
<dbReference type="AlphaFoldDB" id="A0A292YMQ3"/>
<evidence type="ECO:0000256" key="5">
    <source>
        <dbReference type="ARBA" id="ARBA00022801"/>
    </source>
</evidence>
<evidence type="ECO:0000256" key="3">
    <source>
        <dbReference type="ARBA" id="ARBA00022525"/>
    </source>
</evidence>
<reference evidence="12" key="1">
    <citation type="submission" date="2017-07" db="EMBL/GenBank/DDBJ databases">
        <title>Draft genome sequence of Effusibacillus lacus strain skLN1.</title>
        <authorList>
            <person name="Watanabe M."/>
            <person name="Kojima H."/>
            <person name="Fukui M."/>
        </authorList>
    </citation>
    <scope>NUCLEOTIDE SEQUENCE [LARGE SCALE GENOMIC DNA]</scope>
    <source>
        <strain evidence="12">skLN1</strain>
    </source>
</reference>
<keyword evidence="12" id="KW-1185">Reference proteome</keyword>
<comment type="similarity">
    <text evidence="2 7 8">Belongs to the peptidase S8 family.</text>
</comment>
<evidence type="ECO:0000256" key="1">
    <source>
        <dbReference type="ARBA" id="ARBA00004613"/>
    </source>
</evidence>
<dbReference type="InterPro" id="IPR000209">
    <property type="entry name" value="Peptidase_S8/S53_dom"/>
</dbReference>
<dbReference type="CDD" id="cd07484">
    <property type="entry name" value="Peptidases_S8_Thermitase_like"/>
    <property type="match status" value="1"/>
</dbReference>
<dbReference type="PANTHER" id="PTHR43806:SF11">
    <property type="entry name" value="CEREVISIN-RELATED"/>
    <property type="match status" value="1"/>
</dbReference>
<evidence type="ECO:0000256" key="8">
    <source>
        <dbReference type="RuleBase" id="RU003355"/>
    </source>
</evidence>
<dbReference type="GO" id="GO:0004252">
    <property type="term" value="F:serine-type endopeptidase activity"/>
    <property type="evidence" value="ECO:0007669"/>
    <property type="project" value="UniProtKB-UniRule"/>
</dbReference>
<evidence type="ECO:0000256" key="7">
    <source>
        <dbReference type="PROSITE-ProRule" id="PRU01240"/>
    </source>
</evidence>
<dbReference type="Proteomes" id="UP000217785">
    <property type="component" value="Unassembled WGS sequence"/>
</dbReference>
<dbReference type="OrthoDB" id="9798386at2"/>
<sequence>MRRYVLGGVVAALLLTMTAVFGSRPFNQPLQNQQRISSDPGSQNPRIMNNKNRDIRAQVTGPQSRAQIAAQDMAITTALCVRDCRFALQHLANQLEHAADQNQKQQLIRNAMKEHPQFRAMMLQTADGQTFSHGSAAKPQYLKESVNGLKKSGQFYVSDLYEGHGGKDQLLMSLAVPVLNGSQIASVLAAEVQMGFLRSVADQVDNQMGTITQLNTQDGDRILFHPEKSHSSSGQPVTQAVDGTKWNTSSVQVRSKSEDIRTISKRNEVVVQFDREPDAATLSRIQKEIDGVIVRRNTMPTFVFRSNTKSTDQLIAYFQKMGVRMVEPNRILRQNELPNDRLYQKYQWNFPQIKIENAWQATTGIPSTIIAVVDTGIDLDHPEFAGQLVEGHNMIADDNRPVDDNGHGTHVAGVIIARTNNVEGVAGMNWNSRVMPVKALDAEGTGTVFDIADGVRWAADHGAKVINLSLGEYEDSRYLHQAIQYAVSKDALVVAAMGNDDTDQPSYPAAYPEVLAVTAVDQDTKRATFSNYGSHAGVAAPGVSIASTFPDYRYAAMSGTSMASPHVAGLAGLIRSMNPDLSSAQVRDIILRTATDVGPSGPDPYYGRGLINVTEAVRQAQIKSQEMAPPEGRRTPVRRDPWWWPFRRLFGFEQTK</sequence>
<dbReference type="Gene3D" id="3.40.50.200">
    <property type="entry name" value="Peptidase S8/S53 domain"/>
    <property type="match status" value="1"/>
</dbReference>
<gene>
    <name evidence="11" type="ORF">EFBL_2093</name>
</gene>
<keyword evidence="6 7" id="KW-0720">Serine protease</keyword>
<name>A0A292YMQ3_9BACL</name>
<dbReference type="InterPro" id="IPR023828">
    <property type="entry name" value="Peptidase_S8_Ser-AS"/>
</dbReference>
<feature type="domain" description="Peptidase S8/S53" evidence="10">
    <location>
        <begin position="368"/>
        <end position="609"/>
    </location>
</feature>
<dbReference type="GO" id="GO:0006508">
    <property type="term" value="P:proteolysis"/>
    <property type="evidence" value="ECO:0007669"/>
    <property type="project" value="UniProtKB-KW"/>
</dbReference>
<protein>
    <submittedName>
        <fullName evidence="11">Peptidase S8</fullName>
    </submittedName>
</protein>
<comment type="subcellular location">
    <subcellularLocation>
        <location evidence="1">Secreted</location>
    </subcellularLocation>
</comment>
<dbReference type="Gene3D" id="3.30.450.20">
    <property type="entry name" value="PAS domain"/>
    <property type="match status" value="2"/>
</dbReference>
<feature type="active site" description="Charge relay system" evidence="7">
    <location>
        <position position="374"/>
    </location>
</feature>
<accession>A0A292YMQ3</accession>
<dbReference type="EMBL" id="BDUF01000057">
    <property type="protein sequence ID" value="GAX90466.1"/>
    <property type="molecule type" value="Genomic_DNA"/>
</dbReference>
<dbReference type="PANTHER" id="PTHR43806">
    <property type="entry name" value="PEPTIDASE S8"/>
    <property type="match status" value="1"/>
</dbReference>
<proteinExistence type="inferred from homology"/>
<dbReference type="PROSITE" id="PS00138">
    <property type="entry name" value="SUBTILASE_SER"/>
    <property type="match status" value="1"/>
</dbReference>
<evidence type="ECO:0000256" key="4">
    <source>
        <dbReference type="ARBA" id="ARBA00022670"/>
    </source>
</evidence>
<evidence type="ECO:0000313" key="11">
    <source>
        <dbReference type="EMBL" id="GAX90466.1"/>
    </source>
</evidence>
<dbReference type="PRINTS" id="PR00723">
    <property type="entry name" value="SUBTILISIN"/>
</dbReference>
<evidence type="ECO:0000256" key="2">
    <source>
        <dbReference type="ARBA" id="ARBA00011073"/>
    </source>
</evidence>
<dbReference type="InterPro" id="IPR036852">
    <property type="entry name" value="Peptidase_S8/S53_dom_sf"/>
</dbReference>
<dbReference type="Pfam" id="PF00082">
    <property type="entry name" value="Peptidase_S8"/>
    <property type="match status" value="1"/>
</dbReference>
<evidence type="ECO:0000256" key="9">
    <source>
        <dbReference type="SAM" id="MobiDB-lite"/>
    </source>
</evidence>
<evidence type="ECO:0000259" key="10">
    <source>
        <dbReference type="Pfam" id="PF00082"/>
    </source>
</evidence>
<dbReference type="PROSITE" id="PS51892">
    <property type="entry name" value="SUBTILASE"/>
    <property type="match status" value="1"/>
</dbReference>
<dbReference type="InterPro" id="IPR050131">
    <property type="entry name" value="Peptidase_S8_subtilisin-like"/>
</dbReference>